<protein>
    <submittedName>
        <fullName evidence="2">Uncharacterized protein</fullName>
    </submittedName>
</protein>
<gene>
    <name evidence="2" type="ORF">SAMN04488544_1325</name>
</gene>
<proteinExistence type="predicted"/>
<evidence type="ECO:0000313" key="3">
    <source>
        <dbReference type="Proteomes" id="UP000198825"/>
    </source>
</evidence>
<dbReference type="AlphaFoldDB" id="A0A1H2M474"/>
<keyword evidence="3" id="KW-1185">Reference proteome</keyword>
<dbReference type="Proteomes" id="UP000198825">
    <property type="component" value="Chromosome I"/>
</dbReference>
<name>A0A1H2M474_9ACTN</name>
<dbReference type="STRING" id="546874.SAMN04488544_1325"/>
<evidence type="ECO:0000313" key="2">
    <source>
        <dbReference type="EMBL" id="SDU87691.1"/>
    </source>
</evidence>
<feature type="region of interest" description="Disordered" evidence="1">
    <location>
        <begin position="30"/>
        <end position="54"/>
    </location>
</feature>
<sequence length="54" mass="5633">MSGVPAPHLLELLESLLLDNRDLDSTLNELAASRPPSCPTRASSAGSRSASRAT</sequence>
<reference evidence="3" key="1">
    <citation type="submission" date="2016-10" db="EMBL/GenBank/DDBJ databases">
        <authorList>
            <person name="Varghese N."/>
            <person name="Submissions S."/>
        </authorList>
    </citation>
    <scope>NUCLEOTIDE SEQUENCE [LARGE SCALE GENOMIC DNA]</scope>
    <source>
        <strain evidence="3">DSM 21743</strain>
    </source>
</reference>
<dbReference type="RefSeq" id="WP_157719853.1">
    <property type="nucleotide sequence ID" value="NZ_LT629799.1"/>
</dbReference>
<organism evidence="2 3">
    <name type="scientific">Microlunatus sagamiharensis</name>
    <dbReference type="NCBI Taxonomy" id="546874"/>
    <lineage>
        <taxon>Bacteria</taxon>
        <taxon>Bacillati</taxon>
        <taxon>Actinomycetota</taxon>
        <taxon>Actinomycetes</taxon>
        <taxon>Propionibacteriales</taxon>
        <taxon>Propionibacteriaceae</taxon>
        <taxon>Microlunatus</taxon>
    </lineage>
</organism>
<dbReference type="EMBL" id="LT629799">
    <property type="protein sequence ID" value="SDU87691.1"/>
    <property type="molecule type" value="Genomic_DNA"/>
</dbReference>
<feature type="compositionally biased region" description="Low complexity" evidence="1">
    <location>
        <begin position="41"/>
        <end position="54"/>
    </location>
</feature>
<accession>A0A1H2M474</accession>
<evidence type="ECO:0000256" key="1">
    <source>
        <dbReference type="SAM" id="MobiDB-lite"/>
    </source>
</evidence>